<dbReference type="Proteomes" id="UP001153620">
    <property type="component" value="Chromosome 1"/>
</dbReference>
<dbReference type="GO" id="GO:0031012">
    <property type="term" value="C:extracellular matrix"/>
    <property type="evidence" value="ECO:0007669"/>
    <property type="project" value="TreeGrafter"/>
</dbReference>
<dbReference type="InterPro" id="IPR001611">
    <property type="entry name" value="Leu-rich_rpt"/>
</dbReference>
<keyword evidence="1" id="KW-0433">Leucine-rich repeat</keyword>
<dbReference type="PANTHER" id="PTHR24373">
    <property type="entry name" value="SLIT RELATED LEUCINE-RICH REPEAT NEURONAL PROTEIN"/>
    <property type="match status" value="1"/>
</dbReference>
<protein>
    <recommendedName>
        <fullName evidence="5">Farnesoic acid O-methyl transferase domain-containing protein</fullName>
    </recommendedName>
</protein>
<dbReference type="InterPro" id="IPR032675">
    <property type="entry name" value="LRR_dom_sf"/>
</dbReference>
<dbReference type="SUPFAM" id="SSF52058">
    <property type="entry name" value="L domain-like"/>
    <property type="match status" value="1"/>
</dbReference>
<dbReference type="GO" id="GO:0005615">
    <property type="term" value="C:extracellular space"/>
    <property type="evidence" value="ECO:0007669"/>
    <property type="project" value="TreeGrafter"/>
</dbReference>
<feature type="signal peptide" evidence="4">
    <location>
        <begin position="1"/>
        <end position="19"/>
    </location>
</feature>
<dbReference type="InterPro" id="IPR003591">
    <property type="entry name" value="Leu-rich_rpt_typical-subtyp"/>
</dbReference>
<evidence type="ECO:0000313" key="6">
    <source>
        <dbReference type="EMBL" id="CAG9800096.1"/>
    </source>
</evidence>
<evidence type="ECO:0000256" key="4">
    <source>
        <dbReference type="SAM" id="SignalP"/>
    </source>
</evidence>
<dbReference type="PROSITE" id="PS51257">
    <property type="entry name" value="PROKAR_LIPOPROTEIN"/>
    <property type="match status" value="1"/>
</dbReference>
<proteinExistence type="predicted"/>
<gene>
    <name evidence="6" type="ORF">CHIRRI_LOCUS3047</name>
</gene>
<evidence type="ECO:0000256" key="3">
    <source>
        <dbReference type="ARBA" id="ARBA00022737"/>
    </source>
</evidence>
<evidence type="ECO:0000256" key="2">
    <source>
        <dbReference type="ARBA" id="ARBA00022729"/>
    </source>
</evidence>
<keyword evidence="2 4" id="KW-0732">Signal</keyword>
<dbReference type="FunFam" id="3.80.10.10:FF:001164">
    <property type="entry name" value="GH01279p"/>
    <property type="match status" value="1"/>
</dbReference>
<dbReference type="AlphaFoldDB" id="A0A9N9RKV4"/>
<dbReference type="PROSITE" id="PS51450">
    <property type="entry name" value="LRR"/>
    <property type="match status" value="3"/>
</dbReference>
<dbReference type="Pfam" id="PF13855">
    <property type="entry name" value="LRR_8"/>
    <property type="match status" value="4"/>
</dbReference>
<feature type="domain" description="Farnesoic acid O-methyl transferase" evidence="5">
    <location>
        <begin position="446"/>
        <end position="564"/>
    </location>
</feature>
<evidence type="ECO:0000313" key="7">
    <source>
        <dbReference type="Proteomes" id="UP001153620"/>
    </source>
</evidence>
<evidence type="ECO:0000259" key="5">
    <source>
        <dbReference type="Pfam" id="PF12248"/>
    </source>
</evidence>
<keyword evidence="3" id="KW-0677">Repeat</keyword>
<dbReference type="Pfam" id="PF12248">
    <property type="entry name" value="Methyltransf_FA"/>
    <property type="match status" value="1"/>
</dbReference>
<dbReference type="EMBL" id="OU895877">
    <property type="protein sequence ID" value="CAG9800096.1"/>
    <property type="molecule type" value="Genomic_DNA"/>
</dbReference>
<evidence type="ECO:0000256" key="1">
    <source>
        <dbReference type="ARBA" id="ARBA00022614"/>
    </source>
</evidence>
<keyword evidence="7" id="KW-1185">Reference proteome</keyword>
<reference evidence="6" key="1">
    <citation type="submission" date="2022-01" db="EMBL/GenBank/DDBJ databases">
        <authorList>
            <person name="King R."/>
        </authorList>
    </citation>
    <scope>NUCLEOTIDE SEQUENCE</scope>
</reference>
<accession>A0A9N9RKV4</accession>
<dbReference type="InterPro" id="IPR050328">
    <property type="entry name" value="Dev_Immune_Receptor"/>
</dbReference>
<feature type="chain" id="PRO_5040457178" description="Farnesoic acid O-methyl transferase domain-containing protein" evidence="4">
    <location>
        <begin position="20"/>
        <end position="583"/>
    </location>
</feature>
<organism evidence="6 7">
    <name type="scientific">Chironomus riparius</name>
    <dbReference type="NCBI Taxonomy" id="315576"/>
    <lineage>
        <taxon>Eukaryota</taxon>
        <taxon>Metazoa</taxon>
        <taxon>Ecdysozoa</taxon>
        <taxon>Arthropoda</taxon>
        <taxon>Hexapoda</taxon>
        <taxon>Insecta</taxon>
        <taxon>Pterygota</taxon>
        <taxon>Neoptera</taxon>
        <taxon>Endopterygota</taxon>
        <taxon>Diptera</taxon>
        <taxon>Nematocera</taxon>
        <taxon>Chironomoidea</taxon>
        <taxon>Chironomidae</taxon>
        <taxon>Chironominae</taxon>
        <taxon>Chironomus</taxon>
    </lineage>
</organism>
<dbReference type="InterPro" id="IPR022041">
    <property type="entry name" value="Methyltransf_FA"/>
</dbReference>
<dbReference type="OrthoDB" id="7733317at2759"/>
<reference evidence="6" key="2">
    <citation type="submission" date="2022-10" db="EMBL/GenBank/DDBJ databases">
        <authorList>
            <consortium name="ENA_rothamsted_submissions"/>
            <consortium name="culmorum"/>
            <person name="King R."/>
        </authorList>
    </citation>
    <scope>NUCLEOTIDE SEQUENCE</scope>
</reference>
<dbReference type="PANTHER" id="PTHR24373:SF392">
    <property type="entry name" value="NEPHROCAN"/>
    <property type="match status" value="1"/>
</dbReference>
<dbReference type="SMART" id="SM00369">
    <property type="entry name" value="LRR_TYP"/>
    <property type="match status" value="9"/>
</dbReference>
<sequence>MILKELLVILCITFVPSYALIACDYNYDENNLYTCRMLIFNPSGGPVASIMGNHLINMTNNDVVQVISAGTTANIPAIICNSFQNLEKVEFVNLGIITLSNNPFLNCNNLAVLNLSNNSITTLYPHLFMNTHMEELYLDYNSLAEVTSDVLVDLNYLKRLSFRGNDQTTITGSAFEHLINLEFLDLSECNLTDLSPGLFDNGLSQLKVLNLADNLLTDIPANTFDDLTALEILALDINEISTLNGDSFKLPGLRALFLDSNKLENLPDNVFGHLQNLEILYLSDNNCSNLPSNIFNPLSSSLTTLGMHSSHIENIKPEWFQSLPNLTILLLEENEIREIPDRTFDSTNLKLLSLYGNQLNELSSRSFGSVKDLSHLDVRNNQMIGIDHHLMNRTTDMKVAMFSDNLCADFDTLSYDLEPDTYMGQLKDCFDNYDRTPFVLETNNSESYEWYNIRPNDRWRDIEFNITARESAHIGLTDSITNQDLLIEIRIGALGNTVFQIIDRGQEKISMPLPNFLHPTEMRTFKIHVALSFITFFRNNEEFPFFGYFITDYFPINFFGMRTQIPPAGSVESAFWSVRRIQT</sequence>
<dbReference type="Gene3D" id="3.80.10.10">
    <property type="entry name" value="Ribonuclease Inhibitor"/>
    <property type="match status" value="3"/>
</dbReference>
<name>A0A9N9RKV4_9DIPT</name>
<dbReference type="SMART" id="SM00364">
    <property type="entry name" value="LRR_BAC"/>
    <property type="match status" value="6"/>
</dbReference>